<keyword evidence="2 6" id="KW-0547">Nucleotide-binding</keyword>
<dbReference type="InterPro" id="IPR027410">
    <property type="entry name" value="TCP-1-like_intermed_sf"/>
</dbReference>
<dbReference type="NCBIfam" id="TIGR02348">
    <property type="entry name" value="GroEL"/>
    <property type="match status" value="1"/>
</dbReference>
<evidence type="ECO:0000256" key="8">
    <source>
        <dbReference type="RuleBase" id="RU000419"/>
    </source>
</evidence>
<dbReference type="SUPFAM" id="SSF48592">
    <property type="entry name" value="GroEL equatorial domain-like"/>
    <property type="match status" value="1"/>
</dbReference>
<feature type="region of interest" description="Disordered" evidence="9">
    <location>
        <begin position="535"/>
        <end position="554"/>
    </location>
</feature>
<organism evidence="10 11">
    <name type="scientific">Candidatus Doudnabacteria bacterium RIFCSPLOWO2_02_FULL_48_13</name>
    <dbReference type="NCBI Taxonomy" id="1817845"/>
    <lineage>
        <taxon>Bacteria</taxon>
        <taxon>Candidatus Doudnaibacteriota</taxon>
    </lineage>
</organism>
<dbReference type="GO" id="GO:0140662">
    <property type="term" value="F:ATP-dependent protein folding chaperone"/>
    <property type="evidence" value="ECO:0007669"/>
    <property type="project" value="InterPro"/>
</dbReference>
<evidence type="ECO:0000256" key="2">
    <source>
        <dbReference type="ARBA" id="ARBA00022741"/>
    </source>
</evidence>
<dbReference type="FunFam" id="3.50.7.10:FF:000001">
    <property type="entry name" value="60 kDa chaperonin"/>
    <property type="match status" value="1"/>
</dbReference>
<feature type="binding site" evidence="6">
    <location>
        <begin position="29"/>
        <end position="32"/>
    </location>
    <ligand>
        <name>ATP</name>
        <dbReference type="ChEBI" id="CHEBI:30616"/>
    </ligand>
</feature>
<dbReference type="InterPro" id="IPR027409">
    <property type="entry name" value="GroEL-like_apical_dom_sf"/>
</dbReference>
<proteinExistence type="inferred from homology"/>
<dbReference type="Proteomes" id="UP000177235">
    <property type="component" value="Unassembled WGS sequence"/>
</dbReference>
<dbReference type="InterPro" id="IPR002423">
    <property type="entry name" value="Cpn60/GroEL/TCP-1"/>
</dbReference>
<dbReference type="Gene3D" id="3.30.260.10">
    <property type="entry name" value="TCP-1-like chaperonin intermediate domain"/>
    <property type="match status" value="1"/>
</dbReference>
<feature type="binding site" evidence="6">
    <location>
        <position position="507"/>
    </location>
    <ligand>
        <name>ATP</name>
        <dbReference type="ChEBI" id="CHEBI:30616"/>
    </ligand>
</feature>
<evidence type="ECO:0000256" key="7">
    <source>
        <dbReference type="RuleBase" id="RU000418"/>
    </source>
</evidence>
<dbReference type="GO" id="GO:0016853">
    <property type="term" value="F:isomerase activity"/>
    <property type="evidence" value="ECO:0007669"/>
    <property type="project" value="UniProtKB-KW"/>
</dbReference>
<dbReference type="GO" id="GO:0005524">
    <property type="term" value="F:ATP binding"/>
    <property type="evidence" value="ECO:0007669"/>
    <property type="project" value="UniProtKB-UniRule"/>
</dbReference>
<dbReference type="GO" id="GO:0005737">
    <property type="term" value="C:cytoplasm"/>
    <property type="evidence" value="ECO:0007669"/>
    <property type="project" value="UniProtKB-SubCell"/>
</dbReference>
<dbReference type="NCBIfam" id="NF009489">
    <property type="entry name" value="PRK12851.1"/>
    <property type="match status" value="1"/>
</dbReference>
<sequence length="554" mass="58906">MSKQIKNGYEAKAAIKAGVDKVANVVKVTLGPAGKSVILDRGFGSPTVSDDGVTVAKDIELEDKFENVGASLIQEVANRTNEEAGDGTTTATVLAQKMIEEAFAAATLASGQAHQIKKGMDKAVAFVVSQLRGLKKDIKNKAEVEQVATIASLDPEVGKLIAEAMEEVGHDGVITVEEGQTIGLEKEVVKGMRFDKGFVSPYMVTNAERMEAVWEDAAILVTDQKISAVQEILPILESLAQGGRKNMVIIADDIEGEALATFILNKIRGTFNVLAVKAPGFGDRRKEMLQDIAVLTGAQVISEDLGLKLANATAEHLGSARKIIATREHTTIVDGGGDKKKITERIAQIRNEFENSSSEFDKEKLQERLAKLAGGVGVIKVGAFTETEMKAKKFKIEDALNATKAAVQEGIIAGGGAAFVKVAPLLDGFLKKESLTAAETAGVRIIRQALEAPLRQIAENAGVEPTGIIAEIQNSDADHAGYDFTKYDASEWKKGLETDMMKAGIVDPLKVARLALENAVSIASTLVTSEAIVVDKPEPKTQGPTPPGMGGMDY</sequence>
<dbReference type="Pfam" id="PF00118">
    <property type="entry name" value="Cpn60_TCP1"/>
    <property type="match status" value="1"/>
</dbReference>
<comment type="subunit">
    <text evidence="6 8">Forms a cylinder of 14 subunits composed of two heptameric rings stacked back-to-back. Interacts with the co-chaperonin GroES.</text>
</comment>
<keyword evidence="6" id="KW-0963">Cytoplasm</keyword>
<gene>
    <name evidence="6" type="primary">groEL</name>
    <name evidence="6" type="synonym">groL</name>
    <name evidence="10" type="ORF">A3J05_00830</name>
</gene>
<dbReference type="PRINTS" id="PR00298">
    <property type="entry name" value="CHAPERONIN60"/>
</dbReference>
<dbReference type="EC" id="5.6.1.7" evidence="6"/>
<comment type="similarity">
    <text evidence="1 6 7">Belongs to the chaperonin (HSP60) family.</text>
</comment>
<dbReference type="SUPFAM" id="SSF54849">
    <property type="entry name" value="GroEL-intermediate domain like"/>
    <property type="match status" value="1"/>
</dbReference>
<dbReference type="PROSITE" id="PS00296">
    <property type="entry name" value="CHAPERONINS_CPN60"/>
    <property type="match status" value="1"/>
</dbReference>
<dbReference type="SUPFAM" id="SSF52029">
    <property type="entry name" value="GroEL apical domain-like"/>
    <property type="match status" value="1"/>
</dbReference>
<dbReference type="InterPro" id="IPR001844">
    <property type="entry name" value="Cpn60/GroEL"/>
</dbReference>
<dbReference type="HAMAP" id="MF_00600">
    <property type="entry name" value="CH60"/>
    <property type="match status" value="1"/>
</dbReference>
<protein>
    <recommendedName>
        <fullName evidence="6">Chaperonin GroEL</fullName>
        <ecNumber evidence="6">5.6.1.7</ecNumber>
    </recommendedName>
    <alternativeName>
        <fullName evidence="6">60 kDa chaperonin</fullName>
    </alternativeName>
    <alternativeName>
        <fullName evidence="6">Chaperonin-60</fullName>
        <shortName evidence="6">Cpn60</shortName>
    </alternativeName>
</protein>
<keyword evidence="4 6" id="KW-0143">Chaperone</keyword>
<comment type="caution">
    <text evidence="10">The sequence shown here is derived from an EMBL/GenBank/DDBJ whole genome shotgun (WGS) entry which is preliminary data.</text>
</comment>
<comment type="subcellular location">
    <subcellularLocation>
        <location evidence="6">Cytoplasm</location>
    </subcellularLocation>
</comment>
<evidence type="ECO:0000256" key="6">
    <source>
        <dbReference type="HAMAP-Rule" id="MF_00600"/>
    </source>
</evidence>
<evidence type="ECO:0000256" key="3">
    <source>
        <dbReference type="ARBA" id="ARBA00022840"/>
    </source>
</evidence>
<evidence type="ECO:0000256" key="5">
    <source>
        <dbReference type="ARBA" id="ARBA00023235"/>
    </source>
</evidence>
<dbReference type="CDD" id="cd03344">
    <property type="entry name" value="GroEL"/>
    <property type="match status" value="1"/>
</dbReference>
<feature type="binding site" evidence="6">
    <location>
        <position position="415"/>
    </location>
    <ligand>
        <name>ATP</name>
        <dbReference type="ChEBI" id="CHEBI:30616"/>
    </ligand>
</feature>
<dbReference type="GO" id="GO:0042026">
    <property type="term" value="P:protein refolding"/>
    <property type="evidence" value="ECO:0007669"/>
    <property type="project" value="UniProtKB-UniRule"/>
</dbReference>
<feature type="binding site" evidence="6">
    <location>
        <begin position="86"/>
        <end position="90"/>
    </location>
    <ligand>
        <name>ATP</name>
        <dbReference type="ChEBI" id="CHEBI:30616"/>
    </ligand>
</feature>
<accession>A0A1F5QC69</accession>
<comment type="function">
    <text evidence="6 8">Together with its co-chaperonin GroES, plays an essential role in assisting protein folding. The GroEL-GroES system forms a nano-cage that allows encapsulation of the non-native substrate proteins and provides a physical environment optimized to promote and accelerate protein folding.</text>
</comment>
<dbReference type="InterPro" id="IPR027413">
    <property type="entry name" value="GROEL-like_equatorial_sf"/>
</dbReference>
<dbReference type="NCBIfam" id="NF009487">
    <property type="entry name" value="PRK12849.1"/>
    <property type="match status" value="1"/>
</dbReference>
<dbReference type="Gene3D" id="3.50.7.10">
    <property type="entry name" value="GroEL"/>
    <property type="match status" value="1"/>
</dbReference>
<dbReference type="NCBIfam" id="NF000592">
    <property type="entry name" value="PRK00013.1"/>
    <property type="match status" value="1"/>
</dbReference>
<dbReference type="InterPro" id="IPR018370">
    <property type="entry name" value="Chaperonin_Cpn60_CS"/>
</dbReference>
<dbReference type="GO" id="GO:0051082">
    <property type="term" value="F:unfolded protein binding"/>
    <property type="evidence" value="ECO:0007669"/>
    <property type="project" value="UniProtKB-UniRule"/>
</dbReference>
<evidence type="ECO:0000256" key="1">
    <source>
        <dbReference type="ARBA" id="ARBA00006607"/>
    </source>
</evidence>
<dbReference type="Gene3D" id="1.10.560.10">
    <property type="entry name" value="GroEL-like equatorial domain"/>
    <property type="match status" value="1"/>
</dbReference>
<dbReference type="AlphaFoldDB" id="A0A1F5QC69"/>
<evidence type="ECO:0000256" key="4">
    <source>
        <dbReference type="ARBA" id="ARBA00023186"/>
    </source>
</evidence>
<name>A0A1F5QC69_9BACT</name>
<comment type="caution">
    <text evidence="6">Lacks conserved residue(s) required for the propagation of feature annotation.</text>
</comment>
<reference evidence="10 11" key="1">
    <citation type="journal article" date="2016" name="Nat. Commun.">
        <title>Thousands of microbial genomes shed light on interconnected biogeochemical processes in an aquifer system.</title>
        <authorList>
            <person name="Anantharaman K."/>
            <person name="Brown C.T."/>
            <person name="Hug L.A."/>
            <person name="Sharon I."/>
            <person name="Castelle C.J."/>
            <person name="Probst A.J."/>
            <person name="Thomas B.C."/>
            <person name="Singh A."/>
            <person name="Wilkins M.J."/>
            <person name="Karaoz U."/>
            <person name="Brodie E.L."/>
            <person name="Williams K.H."/>
            <person name="Hubbard S.S."/>
            <person name="Banfield J.F."/>
        </authorList>
    </citation>
    <scope>NUCLEOTIDE SEQUENCE [LARGE SCALE GENOMIC DNA]</scope>
</reference>
<evidence type="ECO:0000313" key="11">
    <source>
        <dbReference type="Proteomes" id="UP000177235"/>
    </source>
</evidence>
<dbReference type="EMBL" id="MFFF01000015">
    <property type="protein sequence ID" value="OGE99801.1"/>
    <property type="molecule type" value="Genomic_DNA"/>
</dbReference>
<evidence type="ECO:0000256" key="9">
    <source>
        <dbReference type="SAM" id="MobiDB-lite"/>
    </source>
</evidence>
<keyword evidence="5 6" id="KW-0413">Isomerase</keyword>
<evidence type="ECO:0000313" key="10">
    <source>
        <dbReference type="EMBL" id="OGE99801.1"/>
    </source>
</evidence>
<dbReference type="NCBIfam" id="NF009488">
    <property type="entry name" value="PRK12850.1"/>
    <property type="match status" value="1"/>
</dbReference>
<dbReference type="PANTHER" id="PTHR45633">
    <property type="entry name" value="60 KDA HEAT SHOCK PROTEIN, MITOCHONDRIAL"/>
    <property type="match status" value="1"/>
</dbReference>
<keyword evidence="3 6" id="KW-0067">ATP-binding</keyword>